<protein>
    <submittedName>
        <fullName evidence="4">General stress protein 16U</fullName>
    </submittedName>
</protein>
<dbReference type="AlphaFoldDB" id="A0A4U8W196"/>
<name>A0A4U8W196_9NOCA</name>
<accession>A0A4U8W196</accession>
<dbReference type="Gene3D" id="2.60.60.30">
    <property type="entry name" value="sav2460 like domains"/>
    <property type="match status" value="2"/>
</dbReference>
<feature type="domain" description="TerD" evidence="3">
    <location>
        <begin position="32"/>
        <end position="198"/>
    </location>
</feature>
<dbReference type="PIRSF" id="PIRSF037118">
    <property type="entry name" value="Tellurite_resistance_TerA"/>
    <property type="match status" value="1"/>
</dbReference>
<feature type="compositionally biased region" description="Polar residues" evidence="2">
    <location>
        <begin position="259"/>
        <end position="271"/>
    </location>
</feature>
<evidence type="ECO:0000313" key="5">
    <source>
        <dbReference type="Proteomes" id="UP000290439"/>
    </source>
</evidence>
<dbReference type="InterPro" id="IPR017115">
    <property type="entry name" value="Tellurite_resistance_TerA"/>
</dbReference>
<evidence type="ECO:0000256" key="1">
    <source>
        <dbReference type="ARBA" id="ARBA00008775"/>
    </source>
</evidence>
<dbReference type="Pfam" id="PF02342">
    <property type="entry name" value="TerD"/>
    <property type="match status" value="1"/>
</dbReference>
<gene>
    <name evidence="4" type="primary">yceD_5</name>
    <name evidence="4" type="ORF">NCTC10797_03573</name>
</gene>
<evidence type="ECO:0000259" key="3">
    <source>
        <dbReference type="Pfam" id="PF02342"/>
    </source>
</evidence>
<dbReference type="InterPro" id="IPR003325">
    <property type="entry name" value="TerD"/>
</dbReference>
<evidence type="ECO:0000256" key="2">
    <source>
        <dbReference type="SAM" id="MobiDB-lite"/>
    </source>
</evidence>
<reference evidence="4 5" key="1">
    <citation type="submission" date="2019-02" db="EMBL/GenBank/DDBJ databases">
        <authorList>
            <consortium name="Pathogen Informatics"/>
        </authorList>
    </citation>
    <scope>NUCLEOTIDE SEQUENCE [LARGE SCALE GENOMIC DNA]</scope>
    <source>
        <strain evidence="4 5">3012STDY6756504</strain>
    </source>
</reference>
<sequence length="472" mass="49515">MRQQSSHLIAGWPSRCVAGWPGTQSSDTLAIVSMMKGANVAVPQAAVRVELGWRSGPGVPDADASALLLAGGKVRSDNDFVFYNQPAHPSGAVRHEGKQPGAQVTDLLAVQLDLVEPQIDTIVIAASADGGTFAQFHGLYVRVLDSANGTEIARFDSTGATSETAFVLGELYRRQGGWKFRAVGQGYDTGLSGLATDFGISVDDDPAPSPRSAPTPAPAHPPTPTPAPLPAPTPAPPPAPTPAPPPPPATAMQAPTQPRGSNRSISMTKLSLTKDEPSVSLTKRGATSGTMRVNLNWSSGKQGLFGTRRGAAIDLDLCCMWELANGNKGLVHAVGSFGSLDAEPYVRLDKDDRTGSAATGENLDINLDHIADFRRLLVYATIYAGAPDLRGVEATATLYPVGSPPIEMNVGGCTDNSKAIVLALIENVGGELVVRREGVFVRPPVDPPRWVNKAVDQAYGWGLSWVPAKGKS</sequence>
<dbReference type="CDD" id="cd06974">
    <property type="entry name" value="TerD_like"/>
    <property type="match status" value="2"/>
</dbReference>
<dbReference type="PANTHER" id="PTHR32097">
    <property type="entry name" value="CAMP-BINDING PROTEIN 1-RELATED"/>
    <property type="match status" value="1"/>
</dbReference>
<proteinExistence type="inferred from homology"/>
<comment type="similarity">
    <text evidence="1">Belongs to the CAPAB/TerDEXZ family.</text>
</comment>
<evidence type="ECO:0000313" key="4">
    <source>
        <dbReference type="EMBL" id="VFA99786.1"/>
    </source>
</evidence>
<dbReference type="PANTHER" id="PTHR32097:SF4">
    <property type="entry name" value="GENERAL STRESS PROTEIN 16U"/>
    <property type="match status" value="1"/>
</dbReference>
<organism evidence="4 5">
    <name type="scientific">Nocardia cyriacigeorgica</name>
    <dbReference type="NCBI Taxonomy" id="135487"/>
    <lineage>
        <taxon>Bacteria</taxon>
        <taxon>Bacillati</taxon>
        <taxon>Actinomycetota</taxon>
        <taxon>Actinomycetes</taxon>
        <taxon>Mycobacteriales</taxon>
        <taxon>Nocardiaceae</taxon>
        <taxon>Nocardia</taxon>
    </lineage>
</organism>
<dbReference type="Proteomes" id="UP000290439">
    <property type="component" value="Chromosome"/>
</dbReference>
<dbReference type="InterPro" id="IPR051324">
    <property type="entry name" value="Stress/Tellurium_Resist"/>
</dbReference>
<dbReference type="EMBL" id="LR215973">
    <property type="protein sequence ID" value="VFA99786.1"/>
    <property type="molecule type" value="Genomic_DNA"/>
</dbReference>
<feature type="compositionally biased region" description="Pro residues" evidence="2">
    <location>
        <begin position="207"/>
        <end position="249"/>
    </location>
</feature>
<feature type="region of interest" description="Disordered" evidence="2">
    <location>
        <begin position="198"/>
        <end position="285"/>
    </location>
</feature>